<organism evidence="12 13">
    <name type="scientific">Winogradskyella marina</name>
    <dbReference type="NCBI Taxonomy" id="2785530"/>
    <lineage>
        <taxon>Bacteria</taxon>
        <taxon>Pseudomonadati</taxon>
        <taxon>Bacteroidota</taxon>
        <taxon>Flavobacteriia</taxon>
        <taxon>Flavobacteriales</taxon>
        <taxon>Flavobacteriaceae</taxon>
        <taxon>Winogradskyella</taxon>
    </lineage>
</organism>
<evidence type="ECO:0000313" key="13">
    <source>
        <dbReference type="Proteomes" id="UP000611215"/>
    </source>
</evidence>
<evidence type="ECO:0000259" key="11">
    <source>
        <dbReference type="Pfam" id="PF07715"/>
    </source>
</evidence>
<dbReference type="Proteomes" id="UP000611215">
    <property type="component" value="Unassembled WGS sequence"/>
</dbReference>
<evidence type="ECO:0000256" key="4">
    <source>
        <dbReference type="ARBA" id="ARBA00022692"/>
    </source>
</evidence>
<dbReference type="EMBL" id="JADOET010000001">
    <property type="protein sequence ID" value="MBF8148731.1"/>
    <property type="molecule type" value="Genomic_DNA"/>
</dbReference>
<keyword evidence="3 8" id="KW-1134">Transmembrane beta strand</keyword>
<protein>
    <submittedName>
        <fullName evidence="12">TonB-dependent receptor</fullName>
    </submittedName>
</protein>
<keyword evidence="6 8" id="KW-0472">Membrane</keyword>
<feature type="domain" description="TonB-dependent receptor-like beta-barrel" evidence="10">
    <location>
        <begin position="431"/>
        <end position="784"/>
    </location>
</feature>
<dbReference type="Gene3D" id="2.60.40.1120">
    <property type="entry name" value="Carboxypeptidase-like, regulatory domain"/>
    <property type="match status" value="1"/>
</dbReference>
<dbReference type="InterPro" id="IPR012910">
    <property type="entry name" value="Plug_dom"/>
</dbReference>
<dbReference type="InterPro" id="IPR008969">
    <property type="entry name" value="CarboxyPept-like_regulatory"/>
</dbReference>
<dbReference type="Gene3D" id="2.170.130.10">
    <property type="entry name" value="TonB-dependent receptor, plug domain"/>
    <property type="match status" value="1"/>
</dbReference>
<dbReference type="InterPro" id="IPR000531">
    <property type="entry name" value="Beta-barrel_TonB"/>
</dbReference>
<keyword evidence="4 8" id="KW-0812">Transmembrane</keyword>
<dbReference type="InterPro" id="IPR023996">
    <property type="entry name" value="TonB-dep_OMP_SusC/RagA"/>
</dbReference>
<dbReference type="InterPro" id="IPR023997">
    <property type="entry name" value="TonB-dep_OMP_SusC/RagA_CS"/>
</dbReference>
<evidence type="ECO:0000256" key="9">
    <source>
        <dbReference type="RuleBase" id="RU003357"/>
    </source>
</evidence>
<evidence type="ECO:0000256" key="3">
    <source>
        <dbReference type="ARBA" id="ARBA00022452"/>
    </source>
</evidence>
<dbReference type="SUPFAM" id="SSF56935">
    <property type="entry name" value="Porins"/>
    <property type="match status" value="1"/>
</dbReference>
<keyword evidence="12" id="KW-0675">Receptor</keyword>
<evidence type="ECO:0000256" key="5">
    <source>
        <dbReference type="ARBA" id="ARBA00023077"/>
    </source>
</evidence>
<evidence type="ECO:0000256" key="6">
    <source>
        <dbReference type="ARBA" id="ARBA00023136"/>
    </source>
</evidence>
<evidence type="ECO:0000256" key="1">
    <source>
        <dbReference type="ARBA" id="ARBA00004571"/>
    </source>
</evidence>
<dbReference type="InterPro" id="IPR039426">
    <property type="entry name" value="TonB-dep_rcpt-like"/>
</dbReference>
<dbReference type="Gene3D" id="2.40.170.20">
    <property type="entry name" value="TonB-dependent receptor, beta-barrel domain"/>
    <property type="match status" value="1"/>
</dbReference>
<comment type="similarity">
    <text evidence="8 9">Belongs to the TonB-dependent receptor family.</text>
</comment>
<feature type="domain" description="TonB-dependent receptor plug" evidence="11">
    <location>
        <begin position="111"/>
        <end position="234"/>
    </location>
</feature>
<evidence type="ECO:0000259" key="10">
    <source>
        <dbReference type="Pfam" id="PF00593"/>
    </source>
</evidence>
<dbReference type="NCBIfam" id="TIGR04056">
    <property type="entry name" value="OMP_RagA_SusC"/>
    <property type="match status" value="1"/>
</dbReference>
<dbReference type="InterPro" id="IPR037066">
    <property type="entry name" value="Plug_dom_sf"/>
</dbReference>
<keyword evidence="2 8" id="KW-0813">Transport</keyword>
<sequence>MKQILTIFLLTLGLQVFSQEKTITGTVKDDTGQPILGASILVKGLAKGTVTDFDGNYSLNLNKGDVLLFSYLGAETKEVVVGEQSVIDVTLVMTDTSLSEVVVVGYGTVEKSDLTGSVSSIKGKELTQAGTTSLDQALAGRAAGVVVTQNSGEPGSGASIRVRAISSLNGSEPLYVIDGIPMDNTSAEGLGDQDVESSVSSPLAMINPADIESVEILKDASSTAIYGSRGANGVILITTKSGKTGKGVVTVEHEYGITEVPNYIDVLDANDYYILNREAAFNAGNGNDEGQSVRLDSARAGLLQNNNWQKTIFRAGTTSNTNLGFSGGNEDLRYLISSNYLNAQGVVKDTDYKRVSTRMNVNANISKKFKVNARINYSHVTSNQKAVSTGLNNLRGATSAISRALRAAPTTGLLADDEDEGIELWTPTTALAANNYNNLLTQMVGSLNATYDFTDDLSFKTAFSYQNRNTAQRYYQLNILPRNVAEGGRAKTSDSRVTRTTITNTLNFRKRINRNHRINAVLGQSLESKESEGIYVSNYGFANDLLTYYDPGSATFFDPDRVRYSEDKLASFFGRVNYTLNRKYLFTLTGRFDGSSKFAANNKWAFFPAAAFAYKLSQEKFLKNSNTINELKLRVSYGASGNQAIRTYQSLDQYVSDLIAFNESQTTIYYASQLPNPNLTWETTTQFDAGLDFGLFNNKLTGAFEYYSKITEDLLFTGNRIPVQSGFETYTENFGSLETNGFEVSFDARIINNEKFSWRLNGNIATGKTKVRNLASDNLFSGWDPGFIAGGTQRLIIGEEIGTFFGHKRAGIAQFDDFVEFQGLSNQERIDMYNANPDATYTFVDGYNGGYPVSDQDQRPGEQLFEDVTPDGKIDADDRTIIGQAQPDVTFGISNVFKIGGVDLSIFIDSQIGKDIANMQNMNLLNFRGRQGLNVTQNRWTPENPSTIWPRLDMGNNNNNLFSDRYIEDGSFVRLQNVTLGYNFKKKLTDELNISSLRVYVSGTNLHIWTDYTGYSPDVSIRGNSTTNLGHDNAGYPSGRVIRMGVNLKF</sequence>
<keyword evidence="7 8" id="KW-0998">Cell outer membrane</keyword>
<comment type="subcellular location">
    <subcellularLocation>
        <location evidence="1 8">Cell outer membrane</location>
        <topology evidence="1 8">Multi-pass membrane protein</topology>
    </subcellularLocation>
</comment>
<dbReference type="PROSITE" id="PS52016">
    <property type="entry name" value="TONB_DEPENDENT_REC_3"/>
    <property type="match status" value="1"/>
</dbReference>
<dbReference type="Pfam" id="PF13715">
    <property type="entry name" value="CarbopepD_reg_2"/>
    <property type="match status" value="1"/>
</dbReference>
<dbReference type="NCBIfam" id="TIGR04057">
    <property type="entry name" value="SusC_RagA_signa"/>
    <property type="match status" value="1"/>
</dbReference>
<evidence type="ECO:0000256" key="2">
    <source>
        <dbReference type="ARBA" id="ARBA00022448"/>
    </source>
</evidence>
<reference evidence="12 13" key="1">
    <citation type="submission" date="2020-11" db="EMBL/GenBank/DDBJ databases">
        <title>Winogradskyella marina sp. nov., isolated from marine sediment.</title>
        <authorList>
            <person name="Bo J."/>
            <person name="Wang S."/>
            <person name="Song X."/>
            <person name="Du Z."/>
        </authorList>
    </citation>
    <scope>NUCLEOTIDE SEQUENCE [LARGE SCALE GENOMIC DNA]</scope>
    <source>
        <strain evidence="12 13">F6397</strain>
    </source>
</reference>
<dbReference type="Pfam" id="PF07715">
    <property type="entry name" value="Plug"/>
    <property type="match status" value="1"/>
</dbReference>
<comment type="caution">
    <text evidence="12">The sequence shown here is derived from an EMBL/GenBank/DDBJ whole genome shotgun (WGS) entry which is preliminary data.</text>
</comment>
<dbReference type="Pfam" id="PF00593">
    <property type="entry name" value="TonB_dep_Rec_b-barrel"/>
    <property type="match status" value="1"/>
</dbReference>
<dbReference type="InterPro" id="IPR036942">
    <property type="entry name" value="Beta-barrel_TonB_sf"/>
</dbReference>
<keyword evidence="5 9" id="KW-0798">TonB box</keyword>
<evidence type="ECO:0000256" key="8">
    <source>
        <dbReference type="PROSITE-ProRule" id="PRU01360"/>
    </source>
</evidence>
<accession>A0ABS0EE64</accession>
<gene>
    <name evidence="12" type="ORF">ITJ86_02410</name>
</gene>
<dbReference type="RefSeq" id="WP_195870003.1">
    <property type="nucleotide sequence ID" value="NZ_JADOET010000001.1"/>
</dbReference>
<proteinExistence type="inferred from homology"/>
<name>A0ABS0EE64_9FLAO</name>
<dbReference type="SUPFAM" id="SSF49464">
    <property type="entry name" value="Carboxypeptidase regulatory domain-like"/>
    <property type="match status" value="1"/>
</dbReference>
<evidence type="ECO:0000256" key="7">
    <source>
        <dbReference type="ARBA" id="ARBA00023237"/>
    </source>
</evidence>
<keyword evidence="13" id="KW-1185">Reference proteome</keyword>
<evidence type="ECO:0000313" key="12">
    <source>
        <dbReference type="EMBL" id="MBF8148731.1"/>
    </source>
</evidence>